<evidence type="ECO:0000313" key="2">
    <source>
        <dbReference type="Proteomes" id="UP001189225"/>
    </source>
</evidence>
<evidence type="ECO:0000313" key="1">
    <source>
        <dbReference type="EMBL" id="CAJ0738982.1"/>
    </source>
</evidence>
<dbReference type="AlphaFoldDB" id="A0AB72WYY7"/>
<dbReference type="RefSeq" id="WP_316889495.1">
    <property type="nucleotide sequence ID" value="NZ_CATWAR010000002.1"/>
</dbReference>
<gene>
    <name evidence="1" type="ORF">R16034_01403</name>
</gene>
<sequence length="140" mass="15070">MSAPVANIRTNPDKVIVDDVTLPGYAGRLGPFVPGTVLPNAPTGTSCTAAPGTPRFGRQAIQDQQDTVARGPRTDVLRMKAAREEDQPFIRNDHDAKMRSIAHGTTARIHGGKTFGGVVAEYPTGRKLCRSKRFVGLYVI</sequence>
<keyword evidence="2" id="KW-1185">Reference proteome</keyword>
<proteinExistence type="predicted"/>
<name>A0AB72WYY7_9RALS</name>
<reference evidence="1 2" key="1">
    <citation type="submission" date="2023-07" db="EMBL/GenBank/DDBJ databases">
        <authorList>
            <person name="Peeters C."/>
        </authorList>
    </citation>
    <scope>NUCLEOTIDE SEQUENCE [LARGE SCALE GENOMIC DNA]</scope>
    <source>
        <strain evidence="1 2">R-16034</strain>
    </source>
</reference>
<dbReference type="Gene3D" id="3.30.1330.120">
    <property type="entry name" value="2-methylcitrate dehydratase PrpD"/>
    <property type="match status" value="1"/>
</dbReference>
<protein>
    <submittedName>
        <fullName evidence="1">Uncharacterized protein</fullName>
    </submittedName>
</protein>
<comment type="caution">
    <text evidence="1">The sequence shown here is derived from an EMBL/GenBank/DDBJ whole genome shotgun (WGS) entry which is preliminary data.</text>
</comment>
<dbReference type="Proteomes" id="UP001189225">
    <property type="component" value="Unassembled WGS sequence"/>
</dbReference>
<organism evidence="1 2">
    <name type="scientific">Ralstonia edaphi</name>
    <dbReference type="NCBI Taxonomy" id="3058599"/>
    <lineage>
        <taxon>Bacteria</taxon>
        <taxon>Pseudomonadati</taxon>
        <taxon>Pseudomonadota</taxon>
        <taxon>Betaproteobacteria</taxon>
        <taxon>Burkholderiales</taxon>
        <taxon>Burkholderiaceae</taxon>
        <taxon>Ralstonia</taxon>
    </lineage>
</organism>
<dbReference type="EMBL" id="CATWHI010000002">
    <property type="protein sequence ID" value="CAJ0738982.1"/>
    <property type="molecule type" value="Genomic_DNA"/>
</dbReference>
<dbReference type="InterPro" id="IPR042188">
    <property type="entry name" value="MmgE/PrpD_sf_2"/>
</dbReference>
<accession>A0AB72WYY7</accession>